<reference evidence="3 4" key="1">
    <citation type="submission" date="2019-10" db="EMBL/GenBank/DDBJ databases">
        <authorList>
            <person name="Palmer J.M."/>
        </authorList>
    </citation>
    <scope>NUCLEOTIDE SEQUENCE [LARGE SCALE GENOMIC DNA]</scope>
    <source>
        <strain evidence="3 4">TWF718</strain>
    </source>
</reference>
<dbReference type="AlphaFoldDB" id="A0AAN8RKA4"/>
<name>A0AAN8RKA4_9PEZI</name>
<evidence type="ECO:0000313" key="4">
    <source>
        <dbReference type="Proteomes" id="UP001313282"/>
    </source>
</evidence>
<organism evidence="3 4">
    <name type="scientific">Orbilia javanica</name>
    <dbReference type="NCBI Taxonomy" id="47235"/>
    <lineage>
        <taxon>Eukaryota</taxon>
        <taxon>Fungi</taxon>
        <taxon>Dikarya</taxon>
        <taxon>Ascomycota</taxon>
        <taxon>Pezizomycotina</taxon>
        <taxon>Orbiliomycetes</taxon>
        <taxon>Orbiliales</taxon>
        <taxon>Orbiliaceae</taxon>
        <taxon>Orbilia</taxon>
    </lineage>
</organism>
<evidence type="ECO:0000256" key="1">
    <source>
        <dbReference type="SAM" id="MobiDB-lite"/>
    </source>
</evidence>
<feature type="compositionally biased region" description="Low complexity" evidence="1">
    <location>
        <begin position="27"/>
        <end position="36"/>
    </location>
</feature>
<feature type="chain" id="PRO_5042995202" evidence="2">
    <location>
        <begin position="18"/>
        <end position="115"/>
    </location>
</feature>
<proteinExistence type="predicted"/>
<protein>
    <submittedName>
        <fullName evidence="3">Uncharacterized protein</fullName>
    </submittedName>
</protein>
<feature type="compositionally biased region" description="Pro residues" evidence="1">
    <location>
        <begin position="57"/>
        <end position="72"/>
    </location>
</feature>
<accession>A0AAN8RKA4</accession>
<comment type="caution">
    <text evidence="3">The sequence shown here is derived from an EMBL/GenBank/DDBJ whole genome shotgun (WGS) entry which is preliminary data.</text>
</comment>
<gene>
    <name evidence="3" type="ORF">TWF718_006500</name>
</gene>
<keyword evidence="2" id="KW-0732">Signal</keyword>
<evidence type="ECO:0000256" key="2">
    <source>
        <dbReference type="SAM" id="SignalP"/>
    </source>
</evidence>
<dbReference type="EMBL" id="JAVHNR010000003">
    <property type="protein sequence ID" value="KAK6348713.1"/>
    <property type="molecule type" value="Genomic_DNA"/>
</dbReference>
<sequence>MRLYTLLFLGLASTTLALPKGQRNDVKSSSSKTVSKATGAVPTHSFFTDGPSFTLPSVPPRPPTATMPPPVPTGGVPPGNRIDRPPWASGKGASRTGSPPPVPTGTEIPSSTLAV</sequence>
<feature type="signal peptide" evidence="2">
    <location>
        <begin position="1"/>
        <end position="17"/>
    </location>
</feature>
<feature type="region of interest" description="Disordered" evidence="1">
    <location>
        <begin position="20"/>
        <end position="115"/>
    </location>
</feature>
<dbReference type="Proteomes" id="UP001313282">
    <property type="component" value="Unassembled WGS sequence"/>
</dbReference>
<keyword evidence="4" id="KW-1185">Reference proteome</keyword>
<evidence type="ECO:0000313" key="3">
    <source>
        <dbReference type="EMBL" id="KAK6348713.1"/>
    </source>
</evidence>